<evidence type="ECO:0000313" key="1">
    <source>
        <dbReference type="EMBL" id="XBS20203.1"/>
    </source>
</evidence>
<gene>
    <name evidence="1" type="ORF">Q9L42_017915</name>
</gene>
<sequence>MRKLILLWLLLPIQGWADSSVWKVSDGHSELFIGGTIHVLSRQDYPLPEEFEQAYRQADLVILETDLAAMAQPEAQQRLLQQVMYPEGRSLQDDLRPETYRKLVDYVSSINLSMAALERFKPPMLVITLTMAELQRLGMGDTGVDHYFHAKALQDGKRLGELESVELQMKIIADMGKGQEDEMILSTLQELSELPVMMNDMKRAWRNGDMDKLEEIGIVPMREEFPSLYDSLLVERNNSWMPKIEALLATPETELVLVGALHLVANEGVIEQLKSRGYRVERW</sequence>
<organism evidence="1 2">
    <name type="scientific">Methylomarinum roseum</name>
    <dbReference type="NCBI Taxonomy" id="3067653"/>
    <lineage>
        <taxon>Bacteria</taxon>
        <taxon>Pseudomonadati</taxon>
        <taxon>Pseudomonadota</taxon>
        <taxon>Gammaproteobacteria</taxon>
        <taxon>Methylococcales</taxon>
        <taxon>Methylococcaceae</taxon>
        <taxon>Methylomarinum</taxon>
    </lineage>
</organism>
<dbReference type="EMBL" id="CP157743">
    <property type="protein sequence ID" value="XBS20203.1"/>
    <property type="molecule type" value="Genomic_DNA"/>
</dbReference>
<dbReference type="PANTHER" id="PTHR40590:SF1">
    <property type="entry name" value="CYTOPLASMIC PROTEIN"/>
    <property type="match status" value="1"/>
</dbReference>
<dbReference type="AlphaFoldDB" id="A0AAU7NTB8"/>
<name>A0AAU7NTB8_9GAMM</name>
<dbReference type="Pfam" id="PF01963">
    <property type="entry name" value="TraB_PrgY_gumN"/>
    <property type="match status" value="1"/>
</dbReference>
<dbReference type="RefSeq" id="WP_349431536.1">
    <property type="nucleotide sequence ID" value="NZ_CP157743.1"/>
</dbReference>
<dbReference type="PANTHER" id="PTHR40590">
    <property type="entry name" value="CYTOPLASMIC PROTEIN-RELATED"/>
    <property type="match status" value="1"/>
</dbReference>
<keyword evidence="2" id="KW-1185">Reference proteome</keyword>
<accession>A0AAU7NTB8</accession>
<evidence type="ECO:0000313" key="2">
    <source>
        <dbReference type="Proteomes" id="UP001225378"/>
    </source>
</evidence>
<dbReference type="Proteomes" id="UP001225378">
    <property type="component" value="Chromosome"/>
</dbReference>
<dbReference type="InterPro" id="IPR047111">
    <property type="entry name" value="YbaP-like"/>
</dbReference>
<protein>
    <submittedName>
        <fullName evidence="1">TraB/GumN family protein</fullName>
    </submittedName>
</protein>
<dbReference type="KEGG" id="mech:Q9L42_017915"/>
<reference evidence="1 2" key="1">
    <citation type="journal article" date="2024" name="Microbiology">
        <title>Methylomarinum rosea sp. nov., a novel halophilic methanotrophic bacterium from the hypersaline Lake Elton.</title>
        <authorList>
            <person name="Suleimanov R.Z."/>
            <person name="Oshkin I.Y."/>
            <person name="Danilova O.V."/>
            <person name="Suzina N.E."/>
            <person name="Dedysh S.N."/>
        </authorList>
    </citation>
    <scope>NUCLEOTIDE SEQUENCE [LARGE SCALE GENOMIC DNA]</scope>
    <source>
        <strain evidence="1 2">Ch1-1</strain>
    </source>
</reference>
<proteinExistence type="predicted"/>
<dbReference type="InterPro" id="IPR002816">
    <property type="entry name" value="TraB/PrgY/GumN_fam"/>
</dbReference>
<dbReference type="CDD" id="cd14789">
    <property type="entry name" value="Tiki"/>
    <property type="match status" value="1"/>
</dbReference>